<evidence type="ECO:0000259" key="2">
    <source>
        <dbReference type="Pfam" id="PF14493"/>
    </source>
</evidence>
<dbReference type="InterPro" id="IPR029491">
    <property type="entry name" value="Helicase_HTH"/>
</dbReference>
<evidence type="ECO:0000313" key="3">
    <source>
        <dbReference type="EMBL" id="EKY01186.1"/>
    </source>
</evidence>
<dbReference type="Gene3D" id="3.40.50.300">
    <property type="entry name" value="P-loop containing nucleotide triphosphate hydrolases"/>
    <property type="match status" value="2"/>
</dbReference>
<dbReference type="InterPro" id="IPR010285">
    <property type="entry name" value="DNA_helicase_pif1-like_DEAD"/>
</dbReference>
<dbReference type="EMBL" id="AMEQ01000029">
    <property type="protein sequence ID" value="EKY01186.1"/>
    <property type="molecule type" value="Genomic_DNA"/>
</dbReference>
<dbReference type="Gene3D" id="2.30.30.940">
    <property type="match status" value="1"/>
</dbReference>
<dbReference type="Pfam" id="PF05970">
    <property type="entry name" value="PIF1"/>
    <property type="match status" value="1"/>
</dbReference>
<dbReference type="InterPro" id="IPR027417">
    <property type="entry name" value="P-loop_NTPase"/>
</dbReference>
<dbReference type="FunFam" id="3.40.50.300:FF:001498">
    <property type="entry name" value="ATP-dependent DNA helicase"/>
    <property type="match status" value="1"/>
</dbReference>
<dbReference type="PANTHER" id="PTHR47642">
    <property type="entry name" value="ATP-DEPENDENT DNA HELICASE"/>
    <property type="match status" value="1"/>
</dbReference>
<name>L1NCX5_9PORP</name>
<dbReference type="GO" id="GO:0000723">
    <property type="term" value="P:telomere maintenance"/>
    <property type="evidence" value="ECO:0007669"/>
    <property type="project" value="InterPro"/>
</dbReference>
<dbReference type="AlphaFoldDB" id="L1NCX5"/>
<evidence type="ECO:0000313" key="4">
    <source>
        <dbReference type="Proteomes" id="UP000010408"/>
    </source>
</evidence>
<dbReference type="STRING" id="1127696.HMPREF9134_01094"/>
<comment type="caution">
    <text evidence="3">The sequence shown here is derived from an EMBL/GenBank/DDBJ whole genome shotgun (WGS) entry which is preliminary data.</text>
</comment>
<dbReference type="InterPro" id="IPR051055">
    <property type="entry name" value="PIF1_helicase"/>
</dbReference>
<evidence type="ECO:0000259" key="1">
    <source>
        <dbReference type="Pfam" id="PF05970"/>
    </source>
</evidence>
<dbReference type="PATRIC" id="fig|1127696.3.peg.990"/>
<feature type="domain" description="DNA helicase Pif1-like DEAD-box helicase" evidence="1">
    <location>
        <begin position="6"/>
        <end position="166"/>
    </location>
</feature>
<dbReference type="GO" id="GO:0003678">
    <property type="term" value="F:DNA helicase activity"/>
    <property type="evidence" value="ECO:0007669"/>
    <property type="project" value="InterPro"/>
</dbReference>
<accession>L1NCX5</accession>
<feature type="domain" description="Helicase Helix-turn-helix" evidence="2">
    <location>
        <begin position="654"/>
        <end position="743"/>
    </location>
</feature>
<proteinExistence type="predicted"/>
<dbReference type="Proteomes" id="UP000010408">
    <property type="component" value="Unassembled WGS sequence"/>
</dbReference>
<protein>
    <submittedName>
        <fullName evidence="3">Uncharacterized protein</fullName>
    </submittedName>
</protein>
<reference evidence="3 4" key="1">
    <citation type="submission" date="2012-05" db="EMBL/GenBank/DDBJ databases">
        <authorList>
            <person name="Weinstock G."/>
            <person name="Sodergren E."/>
            <person name="Lobos E.A."/>
            <person name="Fulton L."/>
            <person name="Fulton R."/>
            <person name="Courtney L."/>
            <person name="Fronick C."/>
            <person name="O'Laughlin M."/>
            <person name="Godfrey J."/>
            <person name="Wilson R.M."/>
            <person name="Miner T."/>
            <person name="Farmer C."/>
            <person name="Delehaunty K."/>
            <person name="Cordes M."/>
            <person name="Minx P."/>
            <person name="Tomlinson C."/>
            <person name="Chen J."/>
            <person name="Wollam A."/>
            <person name="Pepin K.H."/>
            <person name="Bhonagiri V."/>
            <person name="Zhang X."/>
            <person name="Suruliraj S."/>
            <person name="Warren W."/>
            <person name="Mitreva M."/>
            <person name="Mardis E.R."/>
            <person name="Wilson R.K."/>
        </authorList>
    </citation>
    <scope>NUCLEOTIDE SEQUENCE [LARGE SCALE GENOMIC DNA]</scope>
    <source>
        <strain evidence="3 4">F0037</strain>
    </source>
</reference>
<dbReference type="GO" id="GO:0006281">
    <property type="term" value="P:DNA repair"/>
    <property type="evidence" value="ECO:0007669"/>
    <property type="project" value="InterPro"/>
</dbReference>
<dbReference type="SUPFAM" id="SSF52540">
    <property type="entry name" value="P-loop containing nucleoside triphosphate hydrolases"/>
    <property type="match status" value="2"/>
</dbReference>
<sequence>MQRQQFIQEFIAHTSRNIFLTGKAGTGKTTLLHHIRTSTYKNCVVAAPTGIAALNAGGVTLHSLLQLPIGAYVPDSSLQLSTSQSQLFVTPKDFRRHIRLQERKIRLLRAIELLVIDEVSMLRADTLDLVDMLLRSVRRNPLPFGGVQVLFIGDLLQLPPVVKPQEWAVLSQYYASPFFFHAHVLRNHPPLYIELTHVYRQEDSDFLGLLNNLRYNRVTPADRAWLESRIDPHFDPIHNDGYVTLTTHNQRADEINQRALDALPGAPQSYHARISGDFPEHLYPIEPMLTLKVGARVMMIKNDQQTPRRFYNGMLGTVEAMEEKKLFVRLEDGELLDVPLYSWENARYTLNTDTGETEPDIQGIFRHFPLRLAWAITIHKSQGLTFDRAAIDLEATFASGQAYVALSRLRRPEGLVLLSALGGNSLSIPQTLMDYEETRANDADLEHILSAEKLAYWQEQTLNAFSWSGAADLWRHHAYSYRMESERSKKSAFGDWAAEAAAEVDELRVVAEKFILQLRSLWGQGEVALPCITDRIQSATQYFLPRWEQILVGLMDVQVKVRGMKKVKEYIDELDALQAISISSVRLLLRIQASMQALSQGQYPDREGLQLEERLVQWVRQVKAQVKTPYIVPTPEEPKAKKKEKAPKEAKISTQEQTLQLLKAGKTIAEIATERGLKPSTITGHIAMLMEQRKVTEQEAGIDEGTMQMLSPLFATMDVEAGLRGVMDATEGIYSYDLLRLYLTAYHQRHSLQDRAQETLL</sequence>
<dbReference type="Pfam" id="PF14493">
    <property type="entry name" value="HTH_40"/>
    <property type="match status" value="1"/>
</dbReference>
<dbReference type="eggNOG" id="COG0507">
    <property type="taxonomic scope" value="Bacteria"/>
</dbReference>
<organism evidence="3 4">
    <name type="scientific">Porphyromonas catoniae F0037</name>
    <dbReference type="NCBI Taxonomy" id="1127696"/>
    <lineage>
        <taxon>Bacteria</taxon>
        <taxon>Pseudomonadati</taxon>
        <taxon>Bacteroidota</taxon>
        <taxon>Bacteroidia</taxon>
        <taxon>Bacteroidales</taxon>
        <taxon>Porphyromonadaceae</taxon>
        <taxon>Porphyromonas</taxon>
    </lineage>
</organism>
<dbReference type="RefSeq" id="WP_005469649.1">
    <property type="nucleotide sequence ID" value="NZ_KB291047.1"/>
</dbReference>
<dbReference type="CDD" id="cd18809">
    <property type="entry name" value="SF1_C_RecD"/>
    <property type="match status" value="1"/>
</dbReference>
<gene>
    <name evidence="3" type="ORF">HMPREF9134_01094</name>
</gene>
<dbReference type="HOGENOM" id="CLU_001613_6_0_10"/>